<proteinExistence type="predicted"/>
<dbReference type="AlphaFoldDB" id="A0A563E7L3"/>
<feature type="region of interest" description="Disordered" evidence="1">
    <location>
        <begin position="1"/>
        <end position="31"/>
    </location>
</feature>
<dbReference type="OrthoDB" id="3769340at2"/>
<reference evidence="2 3" key="1">
    <citation type="submission" date="2019-05" db="EMBL/GenBank/DDBJ databases">
        <authorList>
            <person name="Lee S.D."/>
        </authorList>
    </citation>
    <scope>NUCLEOTIDE SEQUENCE [LARGE SCALE GENOMIC DNA]</scope>
    <source>
        <strain evidence="2 3">C5-26</strain>
    </source>
</reference>
<organism evidence="2 3">
    <name type="scientific">Leekyejoonella antrihumi</name>
    <dbReference type="NCBI Taxonomy" id="1660198"/>
    <lineage>
        <taxon>Bacteria</taxon>
        <taxon>Bacillati</taxon>
        <taxon>Actinomycetota</taxon>
        <taxon>Actinomycetes</taxon>
        <taxon>Micrococcales</taxon>
        <taxon>Dermacoccaceae</taxon>
        <taxon>Leekyejoonella</taxon>
    </lineage>
</organism>
<dbReference type="RefSeq" id="WP_146314919.1">
    <property type="nucleotide sequence ID" value="NZ_VCQV01000002.1"/>
</dbReference>
<name>A0A563E7L3_9MICO</name>
<evidence type="ECO:0000313" key="3">
    <source>
        <dbReference type="Proteomes" id="UP000320244"/>
    </source>
</evidence>
<gene>
    <name evidence="2" type="ORF">FGL98_01595</name>
</gene>
<protein>
    <submittedName>
        <fullName evidence="2">Uncharacterized protein</fullName>
    </submittedName>
</protein>
<comment type="caution">
    <text evidence="2">The sequence shown here is derived from an EMBL/GenBank/DDBJ whole genome shotgun (WGS) entry which is preliminary data.</text>
</comment>
<feature type="compositionally biased region" description="Basic residues" evidence="1">
    <location>
        <begin position="1"/>
        <end position="27"/>
    </location>
</feature>
<evidence type="ECO:0000256" key="1">
    <source>
        <dbReference type="SAM" id="MobiDB-lite"/>
    </source>
</evidence>
<keyword evidence="3" id="KW-1185">Reference proteome</keyword>
<dbReference type="Proteomes" id="UP000320244">
    <property type="component" value="Unassembled WGS sequence"/>
</dbReference>
<evidence type="ECO:0000313" key="2">
    <source>
        <dbReference type="EMBL" id="TWP38516.1"/>
    </source>
</evidence>
<reference evidence="2 3" key="2">
    <citation type="submission" date="2019-08" db="EMBL/GenBank/DDBJ databases">
        <title>Jejuicoccus antrihumi gen. nov., sp. nov., a new member of the family Dermacoccaceae isolated from a cave.</title>
        <authorList>
            <person name="Schumann P."/>
            <person name="Kim I.S."/>
        </authorList>
    </citation>
    <scope>NUCLEOTIDE SEQUENCE [LARGE SCALE GENOMIC DNA]</scope>
    <source>
        <strain evidence="2 3">C5-26</strain>
    </source>
</reference>
<sequence length="431" mass="46228">MPISRKRRPRRSSNHSRRRAAHAQRAQHVRERSIRSLVEEPPDGYDLDCLSRANDAGARGDAEASLAYELAGRVIVESPHRFVLQDLIDHGDRAPAWAYSRWCADLAYRSMVLAQDPRTDLAVRCVLGALYPDSVARVLDDEVELRVLGTTVAAGDHLVGDLALFEFGGFADYITERAEAGLLDRTDRVRDWAGAEMRAYEFVDFRGCRLVLHDLVTGAEVEALNIGAMSEASGDALIGRLAPITSEPGLIFAALPISVDLATAQTVAEAVRTSEPLAWLDALSTALVDGRQEEGFHRTAYTPFTSDLPMPTPAAEGAAYTEEEAGRITDLRAKGYSAEVANALAVLEVGLISAKVSDRAAAVVSPHIVAAFGAAAAFEAAAIECTGAETAEAWRVLAAVVPDHVAERCRILARHADSVCGGPAPAQQGRN</sequence>
<dbReference type="EMBL" id="VCQV01000002">
    <property type="protein sequence ID" value="TWP38516.1"/>
    <property type="molecule type" value="Genomic_DNA"/>
</dbReference>
<accession>A0A563E7L3</accession>